<dbReference type="Pfam" id="PF17774">
    <property type="entry name" value="YlmH_RBD"/>
    <property type="match status" value="1"/>
</dbReference>
<dbReference type="OrthoDB" id="9812787at2"/>
<sequence>MIKKEEVIRNFSKEERDEVVKIYEWMELAYEKEIPLFSRSFCTPNIWLYFVNNFNSKNFKVEANGYFEESDRRVLSFNNIYGSDYPYKLIKIEKKSKFDSLSHRDYLGSIMALGMEREKFGDLRVYENYAVVPVYEDVVEYVISSLNSVGKSPVSCEVINDTTLSKVNFLEVIINVSSLRLDSIVSKLSNISRSKALDLINQNKILVDYCKVNSKSLEVKEGQRITIAGVGKYIMGNIVGNTKSGRFKVNIKKYI</sequence>
<dbReference type="EMBL" id="CYZX01000011">
    <property type="protein sequence ID" value="CUO59013.1"/>
    <property type="molecule type" value="Genomic_DNA"/>
</dbReference>
<dbReference type="AlphaFoldDB" id="A0A174G9C5"/>
<dbReference type="SUPFAM" id="SSF55174">
    <property type="entry name" value="Alpha-L RNA-binding motif"/>
    <property type="match status" value="1"/>
</dbReference>
<dbReference type="InterPro" id="IPR036986">
    <property type="entry name" value="S4_RNA-bd_sf"/>
</dbReference>
<evidence type="ECO:0000259" key="2">
    <source>
        <dbReference type="SMART" id="SM00363"/>
    </source>
</evidence>
<evidence type="ECO:0000256" key="1">
    <source>
        <dbReference type="PROSITE-ProRule" id="PRU00182"/>
    </source>
</evidence>
<dbReference type="Proteomes" id="UP000095594">
    <property type="component" value="Unassembled WGS sequence"/>
</dbReference>
<dbReference type="PANTHER" id="PTHR13633:SF3">
    <property type="entry name" value="MITOCHONDRIAL TRANSCRIPTION RESCUE FACTOR 1"/>
    <property type="match status" value="1"/>
</dbReference>
<dbReference type="Gene3D" id="3.10.290.10">
    <property type="entry name" value="RNA-binding S4 domain"/>
    <property type="match status" value="1"/>
</dbReference>
<dbReference type="GO" id="GO:0003723">
    <property type="term" value="F:RNA binding"/>
    <property type="evidence" value="ECO:0007669"/>
    <property type="project" value="UniProtKB-KW"/>
</dbReference>
<keyword evidence="1" id="KW-0694">RNA-binding</keyword>
<evidence type="ECO:0000313" key="4">
    <source>
        <dbReference type="Proteomes" id="UP000095594"/>
    </source>
</evidence>
<dbReference type="RefSeq" id="WP_055265877.1">
    <property type="nucleotide sequence ID" value="NZ_CABIXQ010000011.1"/>
</dbReference>
<dbReference type="InterPro" id="IPR002942">
    <property type="entry name" value="S4_RNA-bd"/>
</dbReference>
<organism evidence="3 4">
    <name type="scientific">Clostridium disporicum</name>
    <dbReference type="NCBI Taxonomy" id="84024"/>
    <lineage>
        <taxon>Bacteria</taxon>
        <taxon>Bacillati</taxon>
        <taxon>Bacillota</taxon>
        <taxon>Clostridia</taxon>
        <taxon>Eubacteriales</taxon>
        <taxon>Clostridiaceae</taxon>
        <taxon>Clostridium</taxon>
    </lineage>
</organism>
<proteinExistence type="predicted"/>
<dbReference type="CDD" id="cd00165">
    <property type="entry name" value="S4"/>
    <property type="match status" value="1"/>
</dbReference>
<name>A0A174G9C5_9CLOT</name>
<dbReference type="PROSITE" id="PS50889">
    <property type="entry name" value="S4"/>
    <property type="match status" value="1"/>
</dbReference>
<gene>
    <name evidence="3" type="ORF">ERS852471_01841</name>
</gene>
<dbReference type="InterPro" id="IPR040591">
    <property type="entry name" value="RqcP2_RBD"/>
</dbReference>
<accession>A0A174G9C5</accession>
<dbReference type="Gene3D" id="3.30.70.330">
    <property type="match status" value="1"/>
</dbReference>
<protein>
    <submittedName>
        <fullName evidence="3">RNA-binding S4 domain-containing protein</fullName>
    </submittedName>
</protein>
<evidence type="ECO:0000313" key="3">
    <source>
        <dbReference type="EMBL" id="CUO59013.1"/>
    </source>
</evidence>
<dbReference type="SMART" id="SM00363">
    <property type="entry name" value="S4"/>
    <property type="match status" value="1"/>
</dbReference>
<dbReference type="Pfam" id="PF01479">
    <property type="entry name" value="S4"/>
    <property type="match status" value="1"/>
</dbReference>
<dbReference type="InterPro" id="IPR012677">
    <property type="entry name" value="Nucleotide-bd_a/b_plait_sf"/>
</dbReference>
<feature type="domain" description="RNA-binding S4" evidence="2">
    <location>
        <begin position="179"/>
        <end position="234"/>
    </location>
</feature>
<dbReference type="PANTHER" id="PTHR13633">
    <property type="entry name" value="MITOCHONDRIAL TRANSCRIPTION RESCUE FACTOR 1"/>
    <property type="match status" value="1"/>
</dbReference>
<reference evidence="3 4" key="1">
    <citation type="submission" date="2015-09" db="EMBL/GenBank/DDBJ databases">
        <authorList>
            <consortium name="Pathogen Informatics"/>
        </authorList>
    </citation>
    <scope>NUCLEOTIDE SEQUENCE [LARGE SCALE GENOMIC DNA]</scope>
    <source>
        <strain evidence="3 4">2789STDY5834856</strain>
    </source>
</reference>